<dbReference type="KEGG" id="clec:106668173"/>
<accession>A0A8I6RV43</accession>
<evidence type="ECO:0000313" key="1">
    <source>
        <dbReference type="EnsemblMetazoa" id="XP_014252172.1"/>
    </source>
</evidence>
<dbReference type="AlphaFoldDB" id="A0A8I6RV43"/>
<name>A0A8I6RV43_CIMLE</name>
<keyword evidence="2" id="KW-1185">Reference proteome</keyword>
<reference evidence="1" key="1">
    <citation type="submission" date="2022-01" db="UniProtKB">
        <authorList>
            <consortium name="EnsemblMetazoa"/>
        </authorList>
    </citation>
    <scope>IDENTIFICATION</scope>
</reference>
<proteinExistence type="predicted"/>
<organism evidence="1 2">
    <name type="scientific">Cimex lectularius</name>
    <name type="common">Bed bug</name>
    <name type="synonym">Acanthia lectularia</name>
    <dbReference type="NCBI Taxonomy" id="79782"/>
    <lineage>
        <taxon>Eukaryota</taxon>
        <taxon>Metazoa</taxon>
        <taxon>Ecdysozoa</taxon>
        <taxon>Arthropoda</taxon>
        <taxon>Hexapoda</taxon>
        <taxon>Insecta</taxon>
        <taxon>Pterygota</taxon>
        <taxon>Neoptera</taxon>
        <taxon>Paraneoptera</taxon>
        <taxon>Hemiptera</taxon>
        <taxon>Heteroptera</taxon>
        <taxon>Panheteroptera</taxon>
        <taxon>Cimicomorpha</taxon>
        <taxon>Cimicidae</taxon>
        <taxon>Cimex</taxon>
    </lineage>
</organism>
<protein>
    <submittedName>
        <fullName evidence="1">Uncharacterized protein</fullName>
    </submittedName>
</protein>
<evidence type="ECO:0000313" key="2">
    <source>
        <dbReference type="Proteomes" id="UP000494040"/>
    </source>
</evidence>
<dbReference type="Proteomes" id="UP000494040">
    <property type="component" value="Unassembled WGS sequence"/>
</dbReference>
<dbReference type="RefSeq" id="XP_014252172.1">
    <property type="nucleotide sequence ID" value="XM_014396686.2"/>
</dbReference>
<dbReference type="EnsemblMetazoa" id="XM_014396686.2">
    <property type="protein sequence ID" value="XP_014252172.1"/>
    <property type="gene ID" value="LOC106668173"/>
</dbReference>
<sequence>MLDTKRRVFKKFAHSARQPKTEVVKDAEAVEKMRKAALLKVNKQYRIMKAFTLPYDKYYKAQIEKEMSIFQCKLKDALNVYTIEVAANSNKNLKINHKKKVHFVNSFNEYMKQKNLINKRRKELENGKSHLVLAKAMVEKKRQLMISEMKCGKFTSVQNMIDWIPRYTEQLHNVQNKQCRVFTKACLQRRAVASDLQQRLLLKEQMLKAQSHLYEGKLYFNDIVYQALNSFKEREDSLHNSFRAKQYREAIVEKGRKSLQVLQIRYATMINLVQFYTIKNQTRVMSNPEEEINAFDQMIEKENSLTQYLNDTLPFISRVFTFFGTTDLNEITMLLDTNWKEIFHIASLNLHVGAEGANNGYKVIMAGERMFEHKRIAGKKAMEANEKLAQLKREVDYLYAIKNLYRVRLTKLEEVKQYYMKLLDKMLKHLPIERLLRKLKRWDTLDTMVTALECVERLGVKALHFYQMNHPEYYYQPYKRDQHGKWTVHMPKDVRLKRKAYNILLEHKRLVDVFKTPKAPCFLCIQEERKIYHTHNQDLIRSRKSCEDTVKMRMMYWNNMSCLHKIDSCPTSKLIEMAKELDD</sequence>
<dbReference type="GeneID" id="106668173"/>